<dbReference type="InterPro" id="IPR007624">
    <property type="entry name" value="RNA_pol_sigma70_r3"/>
</dbReference>
<keyword evidence="4 6" id="KW-0238">DNA-binding</keyword>
<evidence type="ECO:0000256" key="3">
    <source>
        <dbReference type="ARBA" id="ARBA00023082"/>
    </source>
</evidence>
<dbReference type="PROSITE" id="PS00715">
    <property type="entry name" value="SIGMA70_1"/>
    <property type="match status" value="1"/>
</dbReference>
<reference evidence="9 10" key="1">
    <citation type="journal article" date="2015" name="Stand. Genomic Sci.">
        <title>Complete genome sequence and description of Salinispira pacifica gen. nov., sp. nov., a novel spirochaete isolated form a hypersaline microbial mat.</title>
        <authorList>
            <person name="Ben Hania W."/>
            <person name="Joseph M."/>
            <person name="Schumann P."/>
            <person name="Bunk B."/>
            <person name="Fiebig A."/>
            <person name="Sproer C."/>
            <person name="Klenk H.P."/>
            <person name="Fardeau M.L."/>
            <person name="Spring S."/>
        </authorList>
    </citation>
    <scope>NUCLEOTIDE SEQUENCE [LARGE SCALE GENOMIC DNA]</scope>
    <source>
        <strain evidence="9 10">L21-RPul-D2</strain>
    </source>
</reference>
<dbReference type="PANTHER" id="PTHR30603:SF60">
    <property type="entry name" value="RNA POLYMERASE SIGMA FACTOR RPOD"/>
    <property type="match status" value="1"/>
</dbReference>
<evidence type="ECO:0000313" key="10">
    <source>
        <dbReference type="Proteomes" id="UP000018680"/>
    </source>
</evidence>
<dbReference type="InterPro" id="IPR013324">
    <property type="entry name" value="RNA_pol_sigma_r3/r4-like"/>
</dbReference>
<keyword evidence="3 6" id="KW-0731">Sigma factor</keyword>
<dbReference type="GO" id="GO:0006352">
    <property type="term" value="P:DNA-templated transcription initiation"/>
    <property type="evidence" value="ECO:0007669"/>
    <property type="project" value="InterPro"/>
</dbReference>
<comment type="function">
    <text evidence="6">Sigma factors are initiation factors that promote the attachment of RNA polymerase to specific initiation sites and are then released.</text>
</comment>
<keyword evidence="10" id="KW-1185">Reference proteome</keyword>
<dbReference type="InterPro" id="IPR050239">
    <property type="entry name" value="Sigma-70_RNA_pol_init_factors"/>
</dbReference>
<dbReference type="Gene3D" id="1.10.10.10">
    <property type="entry name" value="Winged helix-like DNA-binding domain superfamily/Winged helix DNA-binding domain"/>
    <property type="match status" value="2"/>
</dbReference>
<dbReference type="InterPro" id="IPR014284">
    <property type="entry name" value="RNA_pol_sigma-70_dom"/>
</dbReference>
<keyword evidence="5 6" id="KW-0804">Transcription</keyword>
<evidence type="ECO:0000259" key="7">
    <source>
        <dbReference type="PROSITE" id="PS00715"/>
    </source>
</evidence>
<dbReference type="GO" id="GO:0016987">
    <property type="term" value="F:sigma factor activity"/>
    <property type="evidence" value="ECO:0007669"/>
    <property type="project" value="UniProtKB-KW"/>
</dbReference>
<evidence type="ECO:0000256" key="2">
    <source>
        <dbReference type="ARBA" id="ARBA00023015"/>
    </source>
</evidence>
<dbReference type="InterPro" id="IPR000943">
    <property type="entry name" value="RNA_pol_sigma70"/>
</dbReference>
<feature type="domain" description="RNA polymerase sigma-70" evidence="7">
    <location>
        <begin position="81"/>
        <end position="94"/>
    </location>
</feature>
<dbReference type="GO" id="GO:0003677">
    <property type="term" value="F:DNA binding"/>
    <property type="evidence" value="ECO:0007669"/>
    <property type="project" value="UniProtKB-KW"/>
</dbReference>
<dbReference type="RefSeq" id="WP_024267741.1">
    <property type="nucleotide sequence ID" value="NC_023035.1"/>
</dbReference>
<dbReference type="PIRSF" id="PIRSF000770">
    <property type="entry name" value="RNA_pol_sigma-SigE/K"/>
    <property type="match status" value="1"/>
</dbReference>
<proteinExistence type="inferred from homology"/>
<organism evidence="9 10">
    <name type="scientific">Salinispira pacifica</name>
    <dbReference type="NCBI Taxonomy" id="1307761"/>
    <lineage>
        <taxon>Bacteria</taxon>
        <taxon>Pseudomonadati</taxon>
        <taxon>Spirochaetota</taxon>
        <taxon>Spirochaetia</taxon>
        <taxon>Spirochaetales</taxon>
        <taxon>Spirochaetaceae</taxon>
        <taxon>Salinispira</taxon>
    </lineage>
</organism>
<comment type="similarity">
    <text evidence="1 6">Belongs to the sigma-70 factor family.</text>
</comment>
<dbReference type="InterPro" id="IPR007627">
    <property type="entry name" value="RNA_pol_sigma70_r2"/>
</dbReference>
<dbReference type="InterPro" id="IPR013325">
    <property type="entry name" value="RNA_pol_sigma_r2"/>
</dbReference>
<keyword evidence="2 6" id="KW-0805">Transcription regulation</keyword>
<dbReference type="PANTHER" id="PTHR30603">
    <property type="entry name" value="RNA POLYMERASE SIGMA FACTOR RPO"/>
    <property type="match status" value="1"/>
</dbReference>
<gene>
    <name evidence="9" type="ORF">L21SP2_1419</name>
</gene>
<dbReference type="HOGENOM" id="CLU_014793_3_5_12"/>
<name>V5WG99_9SPIO</name>
<dbReference type="NCBIfam" id="TIGR02937">
    <property type="entry name" value="sigma70-ECF"/>
    <property type="match status" value="1"/>
</dbReference>
<dbReference type="STRING" id="1307761.L21SP2_1419"/>
<dbReference type="InterPro" id="IPR036388">
    <property type="entry name" value="WH-like_DNA-bd_sf"/>
</dbReference>
<evidence type="ECO:0000259" key="8">
    <source>
        <dbReference type="PROSITE" id="PS00716"/>
    </source>
</evidence>
<dbReference type="PATRIC" id="fig|1307761.3.peg.1412"/>
<dbReference type="InterPro" id="IPR007630">
    <property type="entry name" value="RNA_pol_sigma70_r4"/>
</dbReference>
<dbReference type="SUPFAM" id="SSF88946">
    <property type="entry name" value="Sigma2 domain of RNA polymerase sigma factors"/>
    <property type="match status" value="1"/>
</dbReference>
<dbReference type="PROSITE" id="PS00716">
    <property type="entry name" value="SIGMA70_2"/>
    <property type="match status" value="1"/>
</dbReference>
<dbReference type="InterPro" id="IPR009042">
    <property type="entry name" value="RNA_pol_sigma70_r1_2"/>
</dbReference>
<dbReference type="Pfam" id="PF00140">
    <property type="entry name" value="Sigma70_r1_2"/>
    <property type="match status" value="1"/>
</dbReference>
<dbReference type="Pfam" id="PF04539">
    <property type="entry name" value="Sigma70_r3"/>
    <property type="match status" value="1"/>
</dbReference>
<dbReference type="AlphaFoldDB" id="V5WG99"/>
<dbReference type="Proteomes" id="UP000018680">
    <property type="component" value="Chromosome"/>
</dbReference>
<evidence type="ECO:0000313" key="9">
    <source>
        <dbReference type="EMBL" id="AHC14818.1"/>
    </source>
</evidence>
<dbReference type="Pfam" id="PF04542">
    <property type="entry name" value="Sigma70_r2"/>
    <property type="match status" value="1"/>
</dbReference>
<dbReference type="SUPFAM" id="SSF88659">
    <property type="entry name" value="Sigma3 and sigma4 domains of RNA polymerase sigma factors"/>
    <property type="match status" value="2"/>
</dbReference>
<dbReference type="OrthoDB" id="9809557at2"/>
<evidence type="ECO:0000256" key="4">
    <source>
        <dbReference type="ARBA" id="ARBA00023125"/>
    </source>
</evidence>
<protein>
    <recommendedName>
        <fullName evidence="6">RNA polymerase sigma factor</fullName>
    </recommendedName>
</protein>
<evidence type="ECO:0000256" key="6">
    <source>
        <dbReference type="RuleBase" id="RU362124"/>
    </source>
</evidence>
<accession>V5WG99</accession>
<dbReference type="Pfam" id="PF04545">
    <property type="entry name" value="Sigma70_r4"/>
    <property type="match status" value="1"/>
</dbReference>
<feature type="domain" description="RNA polymerase sigma-70" evidence="8">
    <location>
        <begin position="248"/>
        <end position="274"/>
    </location>
</feature>
<evidence type="ECO:0000256" key="5">
    <source>
        <dbReference type="ARBA" id="ARBA00023163"/>
    </source>
</evidence>
<dbReference type="PRINTS" id="PR00046">
    <property type="entry name" value="SIGMA70FCT"/>
</dbReference>
<dbReference type="KEGG" id="slr:L21SP2_1419"/>
<dbReference type="CDD" id="cd06171">
    <property type="entry name" value="Sigma70_r4"/>
    <property type="match status" value="1"/>
</dbReference>
<evidence type="ECO:0000256" key="1">
    <source>
        <dbReference type="ARBA" id="ARBA00007788"/>
    </source>
</evidence>
<sequence>MTNSAATISKSVSQNQTHDVLKAYFSQIKDSPLLNFQQELDLSKRIQRGDTAARQKLVESNLRLVVKIARQYMSSGVGLLDLVQEGNLGLLHAVSKYDYRKKVRFSTYASFWIKQSISRAISNKRRSIRLPHRKEDVLKKVQAAYNALAQKMMRSPTTEEIAAYLHISHEEVVDILSISEHLVSLDSSLANDSGTMYDLYEDYSYTPEKELLDNSMNDSMRNLLEHLEQREQFVIINRYGLWGQEKKTLKDISKLLDVSPETVRQIEMRSIRKLRQFSKELEDFIGT</sequence>
<dbReference type="EMBL" id="CP006939">
    <property type="protein sequence ID" value="AHC14818.1"/>
    <property type="molecule type" value="Genomic_DNA"/>
</dbReference>
<dbReference type="eggNOG" id="COG0568">
    <property type="taxonomic scope" value="Bacteria"/>
</dbReference>
<dbReference type="Gene3D" id="1.10.601.10">
    <property type="entry name" value="RNA Polymerase Primary Sigma Factor"/>
    <property type="match status" value="1"/>
</dbReference>